<dbReference type="Gene3D" id="3.40.30.10">
    <property type="entry name" value="Glutaredoxin"/>
    <property type="match status" value="1"/>
</dbReference>
<feature type="domain" description="GST N-terminal" evidence="4">
    <location>
        <begin position="25"/>
        <end position="115"/>
    </location>
</feature>
<evidence type="ECO:0000256" key="2">
    <source>
        <dbReference type="RuleBase" id="RU003494"/>
    </source>
</evidence>
<sequence>MASAPSTEARNPKARMFSTGPPASPSGIDLYSFRTPNGLQMNVALEELANLGVPVEWKEHTINISKNEQKEQWYLSEINPNGRIPAIVDRSHDNIRVFETGSILLYLSKVYDTDFKLHFEDLADETEMWSWVFFKHGGYAPMAGQAGHFLNAAPVKDVYAARRYIDEAKRLLSVYETQLSQGDGRDYLVGSGRGKFSYADIASFPWIRGHPSSLAIPSLAEAGFPALDAWVRRIEARPGSAKAIEGDFIGKLKSEKGWEEKVREKGRWVWEEKGEERKRDEL</sequence>
<evidence type="ECO:0000259" key="4">
    <source>
        <dbReference type="PROSITE" id="PS50404"/>
    </source>
</evidence>
<dbReference type="PROSITE" id="PS50404">
    <property type="entry name" value="GST_NTER"/>
    <property type="match status" value="1"/>
</dbReference>
<feature type="domain" description="GST C-terminal" evidence="5">
    <location>
        <begin position="121"/>
        <end position="258"/>
    </location>
</feature>
<organism evidence="6 7">
    <name type="scientific">Rhodotorula paludigena</name>
    <dbReference type="NCBI Taxonomy" id="86838"/>
    <lineage>
        <taxon>Eukaryota</taxon>
        <taxon>Fungi</taxon>
        <taxon>Dikarya</taxon>
        <taxon>Basidiomycota</taxon>
        <taxon>Pucciniomycotina</taxon>
        <taxon>Microbotryomycetes</taxon>
        <taxon>Sporidiobolales</taxon>
        <taxon>Sporidiobolaceae</taxon>
        <taxon>Rhodotorula</taxon>
    </lineage>
</organism>
<reference evidence="6 7" key="1">
    <citation type="submission" date="2021-12" db="EMBL/GenBank/DDBJ databases">
        <title>High titer production of polyol ester of fatty acids by Rhodotorula paludigena BS15 towards product separation-free biomass refinery.</title>
        <authorList>
            <person name="Mano J."/>
            <person name="Ono H."/>
            <person name="Tanaka T."/>
            <person name="Naito K."/>
            <person name="Sushida H."/>
            <person name="Ike M."/>
            <person name="Tokuyasu K."/>
            <person name="Kitaoka M."/>
        </authorList>
    </citation>
    <scope>NUCLEOTIDE SEQUENCE [LARGE SCALE GENOMIC DNA]</scope>
    <source>
        <strain evidence="6 7">BS15</strain>
    </source>
</reference>
<gene>
    <name evidence="6" type="ORF">Rhopal_005330-T1</name>
</gene>
<dbReference type="SUPFAM" id="SSF47616">
    <property type="entry name" value="GST C-terminal domain-like"/>
    <property type="match status" value="1"/>
</dbReference>
<dbReference type="Proteomes" id="UP001342314">
    <property type="component" value="Unassembled WGS sequence"/>
</dbReference>
<evidence type="ECO:0000313" key="7">
    <source>
        <dbReference type="Proteomes" id="UP001342314"/>
    </source>
</evidence>
<name>A0AAV5GI41_9BASI</name>
<feature type="region of interest" description="Disordered" evidence="3">
    <location>
        <begin position="1"/>
        <end position="22"/>
    </location>
</feature>
<evidence type="ECO:0008006" key="8">
    <source>
        <dbReference type="Google" id="ProtNLM"/>
    </source>
</evidence>
<dbReference type="PANTHER" id="PTHR44051">
    <property type="entry name" value="GLUTATHIONE S-TRANSFERASE-RELATED"/>
    <property type="match status" value="1"/>
</dbReference>
<dbReference type="CDD" id="cd03048">
    <property type="entry name" value="GST_N_Ure2p_like"/>
    <property type="match status" value="1"/>
</dbReference>
<dbReference type="AlphaFoldDB" id="A0AAV5GI41"/>
<dbReference type="Gene3D" id="1.20.1050.10">
    <property type="match status" value="1"/>
</dbReference>
<dbReference type="PANTHER" id="PTHR44051:SF8">
    <property type="entry name" value="GLUTATHIONE S-TRANSFERASE GSTA"/>
    <property type="match status" value="1"/>
</dbReference>
<dbReference type="InterPro" id="IPR004045">
    <property type="entry name" value="Glutathione_S-Trfase_N"/>
</dbReference>
<comment type="similarity">
    <text evidence="1 2">Belongs to the GST superfamily.</text>
</comment>
<proteinExistence type="inferred from homology"/>
<dbReference type="InterPro" id="IPR010987">
    <property type="entry name" value="Glutathione-S-Trfase_C-like"/>
</dbReference>
<protein>
    <recommendedName>
        <fullName evidence="8">Glutathione S-transferase</fullName>
    </recommendedName>
</protein>
<dbReference type="SFLD" id="SFLDG00358">
    <property type="entry name" value="Main_(cytGST)"/>
    <property type="match status" value="1"/>
</dbReference>
<dbReference type="SUPFAM" id="SSF52833">
    <property type="entry name" value="Thioredoxin-like"/>
    <property type="match status" value="1"/>
</dbReference>
<dbReference type="Pfam" id="PF00043">
    <property type="entry name" value="GST_C"/>
    <property type="match status" value="1"/>
</dbReference>
<dbReference type="PROSITE" id="PS50405">
    <property type="entry name" value="GST_CTER"/>
    <property type="match status" value="1"/>
</dbReference>
<dbReference type="InterPro" id="IPR040079">
    <property type="entry name" value="Glutathione_S-Trfase"/>
</dbReference>
<accession>A0AAV5GI41</accession>
<dbReference type="EMBL" id="BQKY01000011">
    <property type="protein sequence ID" value="GJN92300.1"/>
    <property type="molecule type" value="Genomic_DNA"/>
</dbReference>
<evidence type="ECO:0000313" key="6">
    <source>
        <dbReference type="EMBL" id="GJN92300.1"/>
    </source>
</evidence>
<dbReference type="Pfam" id="PF02798">
    <property type="entry name" value="GST_N"/>
    <property type="match status" value="1"/>
</dbReference>
<evidence type="ECO:0000259" key="5">
    <source>
        <dbReference type="PROSITE" id="PS50405"/>
    </source>
</evidence>
<keyword evidence="7" id="KW-1185">Reference proteome</keyword>
<dbReference type="SFLD" id="SFLDS00019">
    <property type="entry name" value="Glutathione_Transferase_(cytos"/>
    <property type="match status" value="1"/>
</dbReference>
<dbReference type="InterPro" id="IPR036282">
    <property type="entry name" value="Glutathione-S-Trfase_C_sf"/>
</dbReference>
<evidence type="ECO:0000256" key="1">
    <source>
        <dbReference type="ARBA" id="ARBA00007409"/>
    </source>
</evidence>
<evidence type="ECO:0000256" key="3">
    <source>
        <dbReference type="SAM" id="MobiDB-lite"/>
    </source>
</evidence>
<dbReference type="InterPro" id="IPR036249">
    <property type="entry name" value="Thioredoxin-like_sf"/>
</dbReference>
<comment type="caution">
    <text evidence="6">The sequence shown here is derived from an EMBL/GenBank/DDBJ whole genome shotgun (WGS) entry which is preliminary data.</text>
</comment>
<dbReference type="InterPro" id="IPR004046">
    <property type="entry name" value="GST_C"/>
</dbReference>